<name>A0A9N9ZMA6_9HYPO</name>
<feature type="region of interest" description="Disordered" evidence="1">
    <location>
        <begin position="391"/>
        <end position="450"/>
    </location>
</feature>
<dbReference type="OrthoDB" id="5138175at2759"/>
<feature type="region of interest" description="Disordered" evidence="1">
    <location>
        <begin position="353"/>
        <end position="372"/>
    </location>
</feature>
<dbReference type="Proteomes" id="UP000775872">
    <property type="component" value="Unassembled WGS sequence"/>
</dbReference>
<accession>A0A9N9ZMA6</accession>
<organism evidence="2 3">
    <name type="scientific">Clonostachys solani</name>
    <dbReference type="NCBI Taxonomy" id="160281"/>
    <lineage>
        <taxon>Eukaryota</taxon>
        <taxon>Fungi</taxon>
        <taxon>Dikarya</taxon>
        <taxon>Ascomycota</taxon>
        <taxon>Pezizomycotina</taxon>
        <taxon>Sordariomycetes</taxon>
        <taxon>Hypocreomycetidae</taxon>
        <taxon>Hypocreales</taxon>
        <taxon>Bionectriaceae</taxon>
        <taxon>Clonostachys</taxon>
    </lineage>
</organism>
<evidence type="ECO:0000256" key="1">
    <source>
        <dbReference type="SAM" id="MobiDB-lite"/>
    </source>
</evidence>
<reference evidence="3" key="1">
    <citation type="submission" date="2019-06" db="EMBL/GenBank/DDBJ databases">
        <authorList>
            <person name="Broberg M."/>
        </authorList>
    </citation>
    <scope>NUCLEOTIDE SEQUENCE [LARGE SCALE GENOMIC DNA]</scope>
</reference>
<sequence length="481" mass="53336">MDRHIDLILSDKPTVERNDLPGIIWPTQIPGLTDETMARYDSREEVSSAVQRVDLMYDGLTRTYLDRLSKLWRVSMLVYRENPLWLLSGHRGMSCRSGRRAENEDSTSVILPLWTQRFVDNLSSLILHPFFSSRQNGAFLRLALQFAVAYRSRDNRVWDISALLLEAGVQCPALTMLSDEMARHGATRSVGGAGGRIWKISATSVYERLSTICGLLDGGMLSAEARFLLQLGTGGRRETASTLRRDALPANEPRHVFHVATDDLEFIYRAADLVASNPPSKNEASRACTYYCGRNRIPQIHRTNMKPHFMNAYRHELYLLQTFRDRMAGLSLETPPTAMPPGAMQQVPMQFSIQGPPPPQQQPTPLNAMSHGQMGLQGQYQARAWPSQITLGAGDHGAHFGAPHTSRPPPRSIPIRDEDASTSSLGHHPDAFLPNQSTASAGAPEDLPACTPEGQALVLLLQNTRGVGEYTDSEPPMFVSD</sequence>
<dbReference type="AlphaFoldDB" id="A0A9N9ZMA6"/>
<keyword evidence="3" id="KW-1185">Reference proteome</keyword>
<comment type="caution">
    <text evidence="2">The sequence shown here is derived from an EMBL/GenBank/DDBJ whole genome shotgun (WGS) entry which is preliminary data.</text>
</comment>
<proteinExistence type="predicted"/>
<gene>
    <name evidence="2" type="ORF">CSOL1703_00008540</name>
</gene>
<evidence type="ECO:0000313" key="2">
    <source>
        <dbReference type="EMBL" id="CAH0058062.1"/>
    </source>
</evidence>
<evidence type="ECO:0000313" key="3">
    <source>
        <dbReference type="Proteomes" id="UP000775872"/>
    </source>
</evidence>
<protein>
    <submittedName>
        <fullName evidence="2">Uncharacterized protein</fullName>
    </submittedName>
</protein>
<dbReference type="EMBL" id="CABFOC020000082">
    <property type="protein sequence ID" value="CAH0058062.1"/>
    <property type="molecule type" value="Genomic_DNA"/>
</dbReference>
<reference evidence="2 3" key="2">
    <citation type="submission" date="2021-10" db="EMBL/GenBank/DDBJ databases">
        <authorList>
            <person name="Piombo E."/>
        </authorList>
    </citation>
    <scope>NUCLEOTIDE SEQUENCE [LARGE SCALE GENOMIC DNA]</scope>
</reference>